<gene>
    <name evidence="1" type="ORF">JSE7799_01227</name>
</gene>
<dbReference type="Pfam" id="PF20086">
    <property type="entry name" value="DUF6478"/>
    <property type="match status" value="1"/>
</dbReference>
<proteinExistence type="predicted"/>
<dbReference type="OrthoDB" id="7827015at2"/>
<dbReference type="Proteomes" id="UP000049455">
    <property type="component" value="Unassembled WGS sequence"/>
</dbReference>
<dbReference type="RefSeq" id="WP_055662842.1">
    <property type="nucleotide sequence ID" value="NZ_CYPR01000070.1"/>
</dbReference>
<reference evidence="1 2" key="1">
    <citation type="submission" date="2015-09" db="EMBL/GenBank/DDBJ databases">
        <authorList>
            <person name="Jackson K.R."/>
            <person name="Lunt B.L."/>
            <person name="Fisher J.N.B."/>
            <person name="Gardner A.V."/>
            <person name="Bailey M.E."/>
            <person name="Deus L.M."/>
            <person name="Earl A.S."/>
            <person name="Gibby P.D."/>
            <person name="Hartmann K.A."/>
            <person name="Liu J.E."/>
            <person name="Manci A.M."/>
            <person name="Nielsen D.A."/>
            <person name="Solomon M.B."/>
            <person name="Breakwell D.P."/>
            <person name="Burnett S.H."/>
            <person name="Grose J.H."/>
        </authorList>
    </citation>
    <scope>NUCLEOTIDE SEQUENCE [LARGE SCALE GENOMIC DNA]</scope>
    <source>
        <strain evidence="1 2">CECT 7799</strain>
    </source>
</reference>
<evidence type="ECO:0000313" key="1">
    <source>
        <dbReference type="EMBL" id="CUH36693.1"/>
    </source>
</evidence>
<name>A0A0M7B9M3_9RHOB</name>
<dbReference type="InterPro" id="IPR045514">
    <property type="entry name" value="DUF6478"/>
</dbReference>
<dbReference type="EMBL" id="CYPR01000070">
    <property type="protein sequence ID" value="CUH36693.1"/>
    <property type="molecule type" value="Genomic_DNA"/>
</dbReference>
<keyword evidence="2" id="KW-1185">Reference proteome</keyword>
<protein>
    <submittedName>
        <fullName evidence="1">Uncharacterized protein</fullName>
    </submittedName>
</protein>
<accession>A0A0M7B9M3</accession>
<evidence type="ECO:0000313" key="2">
    <source>
        <dbReference type="Proteomes" id="UP000049455"/>
    </source>
</evidence>
<sequence length="214" mass="22789">MAKRASRLIARLRGSQPASAGSPRPILPGQDGIEWPAQCDWAWRPAPWAVPIAPNALEAARDGTALCAGATVFHDGTAAALHQRPGPGPAPYALSLELGGFDGTFLSLAIDLPHDAATTLRRNHILRVRVGFGPATPVNVYARLNIRHGPNTEQMLAALAPEDEAATAEFDLGLQAFNTSRLVKAWLDLILERPVGGRLAIADVALARRPRAEL</sequence>
<organism evidence="1 2">
    <name type="scientific">Jannaschia seosinensis</name>
    <dbReference type="NCBI Taxonomy" id="313367"/>
    <lineage>
        <taxon>Bacteria</taxon>
        <taxon>Pseudomonadati</taxon>
        <taxon>Pseudomonadota</taxon>
        <taxon>Alphaproteobacteria</taxon>
        <taxon>Rhodobacterales</taxon>
        <taxon>Roseobacteraceae</taxon>
        <taxon>Jannaschia</taxon>
    </lineage>
</organism>
<dbReference type="AlphaFoldDB" id="A0A0M7B9M3"/>
<dbReference type="STRING" id="313367.JSE7799_01227"/>